<reference evidence="3" key="2">
    <citation type="submission" date="2025-08" db="UniProtKB">
        <authorList>
            <consortium name="RefSeq"/>
        </authorList>
    </citation>
    <scope>IDENTIFICATION</scope>
    <source>
        <tissue evidence="3">Leaf</tissue>
    </source>
</reference>
<accession>A0ABM0TD31</accession>
<dbReference type="CDD" id="cd01650">
    <property type="entry name" value="RT_nLTR_like"/>
    <property type="match status" value="1"/>
</dbReference>
<proteinExistence type="predicted"/>
<gene>
    <name evidence="3" type="primary">LOC104709645</name>
</gene>
<dbReference type="RefSeq" id="XP_010424522.1">
    <property type="nucleotide sequence ID" value="XM_010426220.1"/>
</dbReference>
<dbReference type="PROSITE" id="PS50878">
    <property type="entry name" value="RT_POL"/>
    <property type="match status" value="1"/>
</dbReference>
<evidence type="ECO:0000313" key="2">
    <source>
        <dbReference type="Proteomes" id="UP000694864"/>
    </source>
</evidence>
<dbReference type="InterPro" id="IPR043502">
    <property type="entry name" value="DNA/RNA_pol_sf"/>
</dbReference>
<name>A0ABM0TD31_CAMSA</name>
<dbReference type="SUPFAM" id="SSF56672">
    <property type="entry name" value="DNA/RNA polymerases"/>
    <property type="match status" value="1"/>
</dbReference>
<feature type="domain" description="Reverse transcriptase" evidence="1">
    <location>
        <begin position="99"/>
        <end position="344"/>
    </location>
</feature>
<dbReference type="InterPro" id="IPR000477">
    <property type="entry name" value="RT_dom"/>
</dbReference>
<dbReference type="PANTHER" id="PTHR19446">
    <property type="entry name" value="REVERSE TRANSCRIPTASES"/>
    <property type="match status" value="1"/>
</dbReference>
<protein>
    <submittedName>
        <fullName evidence="3">Uncharacterized protein LOC104709645</fullName>
    </submittedName>
</protein>
<reference evidence="2" key="1">
    <citation type="journal article" date="2014" name="Nat. Commun.">
        <title>The emerging biofuel crop Camelina sativa retains a highly undifferentiated hexaploid genome structure.</title>
        <authorList>
            <person name="Kagale S."/>
            <person name="Koh C."/>
            <person name="Nixon J."/>
            <person name="Bollina V."/>
            <person name="Clarke W.E."/>
            <person name="Tuteja R."/>
            <person name="Spillane C."/>
            <person name="Robinson S.J."/>
            <person name="Links M.G."/>
            <person name="Clarke C."/>
            <person name="Higgins E.E."/>
            <person name="Huebert T."/>
            <person name="Sharpe A.G."/>
            <person name="Parkin I.A."/>
        </authorList>
    </citation>
    <scope>NUCLEOTIDE SEQUENCE [LARGE SCALE GENOMIC DNA]</scope>
    <source>
        <strain evidence="2">cv. DH55</strain>
    </source>
</reference>
<dbReference type="Proteomes" id="UP000694864">
    <property type="component" value="Chromosome 8"/>
</dbReference>
<dbReference type="GeneID" id="104709645"/>
<sequence length="700" mass="79903">MKDIYSDIEKRVAEDEQALSILQVLALNDPSSLNVREESIARSSWLSLRVAEEFSPGEIREALLRLPLSKTPGPDGYPVEFYRSYWQVLGTEFIKAVQDFFASFFLPSCVNATSLILIPKRRGADVLKDFRPISCMNTSYKVISRILSNRLKKILPTVILPNQTTFVKGRLLIENVLLASEVLQKYHLELVSPRITLKVDISKAFDSVWWDFVLNALASYGVPVMQGDPLSPIFFVMLMNVLSLMLNKAAQDKNFGYHLGCEVLELTHLCFANDLLIFLDGTEASLAGVFTVISQFEKFFGLSVNISKTSMFSSGLSEDDLNHMQSKFPLPRASLPVCYLGLPRASLPVRYLGLPPCIIHGAKVAWADLCYPKREGGLGSIWVAWIRSKYLSTTTFWALNENSSSVSWMFRKLLKLRHKAINFLRIKVGTWEDTFFWWDPWTPFGSLIHFLGADAPRRLGIPIFSLVSDYKSGANWILLSARSDSFLEVLTFITSLLHSTHSDIPVWIINTKEFEYYSSKDMWNSLRLSRPHVPWFSLVWHKAAVPKHSLAVWLFLQNRNPTLDQMIQWGLDVEPISLLCSLHNESRDHLFFECSYSYEVWSSLVGIMGLPSPPSVWDQIIQWLPSISNTTVTSLALLQGWHATIYEIWNERNRRFHDGTTLPQSSILRIIRRAVRNKSSALKLQATEHGELLEQFWSTY</sequence>
<keyword evidence="2" id="KW-1185">Reference proteome</keyword>
<organism evidence="2 3">
    <name type="scientific">Camelina sativa</name>
    <name type="common">False flax</name>
    <name type="synonym">Myagrum sativum</name>
    <dbReference type="NCBI Taxonomy" id="90675"/>
    <lineage>
        <taxon>Eukaryota</taxon>
        <taxon>Viridiplantae</taxon>
        <taxon>Streptophyta</taxon>
        <taxon>Embryophyta</taxon>
        <taxon>Tracheophyta</taxon>
        <taxon>Spermatophyta</taxon>
        <taxon>Magnoliopsida</taxon>
        <taxon>eudicotyledons</taxon>
        <taxon>Gunneridae</taxon>
        <taxon>Pentapetalae</taxon>
        <taxon>rosids</taxon>
        <taxon>malvids</taxon>
        <taxon>Brassicales</taxon>
        <taxon>Brassicaceae</taxon>
        <taxon>Camelineae</taxon>
        <taxon>Camelina</taxon>
    </lineage>
</organism>
<dbReference type="InterPro" id="IPR026960">
    <property type="entry name" value="RVT-Znf"/>
</dbReference>
<evidence type="ECO:0000313" key="3">
    <source>
        <dbReference type="RefSeq" id="XP_010424522.1"/>
    </source>
</evidence>
<evidence type="ECO:0000259" key="1">
    <source>
        <dbReference type="PROSITE" id="PS50878"/>
    </source>
</evidence>
<dbReference type="Pfam" id="PF13966">
    <property type="entry name" value="zf-RVT"/>
    <property type="match status" value="1"/>
</dbReference>
<dbReference type="Pfam" id="PF00078">
    <property type="entry name" value="RVT_1"/>
    <property type="match status" value="1"/>
</dbReference>